<dbReference type="PROSITE" id="PS00854">
    <property type="entry name" value="PROTEASOME_BETA_1"/>
    <property type="match status" value="1"/>
</dbReference>
<dbReference type="FunFam" id="3.60.20.10:FF:000008">
    <property type="entry name" value="Proteasome subunit beta type-4"/>
    <property type="match status" value="1"/>
</dbReference>
<comment type="subunit">
    <text evidence="1">The 26S proteasome consists of a 20S proteasome core and two 19S regulatory subunits. The 20S proteasome core is a barrel-shaped complex made of 28 subunits that are arranged in four stacked rings. The two outer rings are each formed by seven alpha subunits, and the two inner rings are formed by seven beta subunits. The proteolytic activity is exerted by three beta-subunits PSMB5, PSMB6 and PSMB7.</text>
</comment>
<protein>
    <recommendedName>
        <fullName evidence="8">Proteasome subunit beta</fullName>
    </recommendedName>
</protein>
<dbReference type="Proteomes" id="UP001372834">
    <property type="component" value="Unassembled WGS sequence"/>
</dbReference>
<keyword evidence="2 8" id="KW-0963">Cytoplasm</keyword>
<comment type="function">
    <text evidence="8">Component of the proteasome, a multicatalytic proteinase complex which is characterized by its ability to cleave peptides with Arg, Phe, Tyr, Leu, and Glu adjacent to the leaving group at neutral or slightly basic pH. The proteasome has an ATP-dependent proteolytic activity.</text>
</comment>
<dbReference type="PANTHER" id="PTHR32194:SF2">
    <property type="entry name" value="PROTEASOME SUBUNIT BETA TYPE-1"/>
    <property type="match status" value="1"/>
</dbReference>
<evidence type="ECO:0000256" key="2">
    <source>
        <dbReference type="ARBA" id="ARBA00022490"/>
    </source>
</evidence>
<dbReference type="PROSITE" id="PS51476">
    <property type="entry name" value="PROTEASOME_BETA_2"/>
    <property type="match status" value="1"/>
</dbReference>
<evidence type="ECO:0000313" key="12">
    <source>
        <dbReference type="Proteomes" id="UP001372834"/>
    </source>
</evidence>
<evidence type="ECO:0000256" key="8">
    <source>
        <dbReference type="RuleBase" id="RU004203"/>
    </source>
</evidence>
<dbReference type="GO" id="GO:0010498">
    <property type="term" value="P:proteasomal protein catabolic process"/>
    <property type="evidence" value="ECO:0007669"/>
    <property type="project" value="InterPro"/>
</dbReference>
<evidence type="ECO:0000256" key="4">
    <source>
        <dbReference type="ARBA" id="ARBA00023242"/>
    </source>
</evidence>
<dbReference type="Gene3D" id="3.60.20.10">
    <property type="entry name" value="Glutamine Phosphoribosylpyrophosphate, subunit 1, domain 1"/>
    <property type="match status" value="1"/>
</dbReference>
<proteinExistence type="inferred from homology"/>
<evidence type="ECO:0000256" key="6">
    <source>
        <dbReference type="ARBA" id="ARBA00026071"/>
    </source>
</evidence>
<dbReference type="CDD" id="cd03758">
    <property type="entry name" value="proteasome_beta_type_2"/>
    <property type="match status" value="1"/>
</dbReference>
<dbReference type="InterPro" id="IPR016050">
    <property type="entry name" value="Proteasome_bsu_CS"/>
</dbReference>
<evidence type="ECO:0000256" key="5">
    <source>
        <dbReference type="ARBA" id="ARBA00024953"/>
    </source>
</evidence>
<comment type="caution">
    <text evidence="10">The sequence shown here is derived from an EMBL/GenBank/DDBJ whole genome shotgun (WGS) entry which is preliminary data.</text>
</comment>
<comment type="function">
    <text evidence="7">Non-catalytic component of the 20S core proteasome complex involved in the proteolytic degradation of most intracellular proteins. This complex plays numerous essential roles within the cell by associating with different regulatory particles. Associated with two 19S regulatory particles, forms the 26S proteasome and thus participates in the ATP-dependent degradation of ubiquitinated proteins. The 26S proteasome plays a key role in the maintenance of protein homeostasis by removing misfolded or damaged proteins that could impair cellular functions, and by removing proteins whose functions are no longer required. Associated with the PA200 or PA28, the 20S proteasome mediates ubiquitin-independent protein degradation. This type of proteolysis is required in several pathways including spermatogenesis (20S-PA200 complex) or generation of a subset of MHC class I-presented antigenic peptides (20S-PA28 complex).</text>
</comment>
<comment type="subunit">
    <text evidence="8">Component of the proteasome complex.</text>
</comment>
<dbReference type="EMBL" id="JAWJWF010000046">
    <property type="protein sequence ID" value="KAK6624555.1"/>
    <property type="molecule type" value="Genomic_DNA"/>
</dbReference>
<dbReference type="InterPro" id="IPR001353">
    <property type="entry name" value="Proteasome_sua/b"/>
</dbReference>
<comment type="similarity">
    <text evidence="8">Belongs to the peptidase T1B family.</text>
</comment>
<organism evidence="10 12">
    <name type="scientific">Polyplax serrata</name>
    <name type="common">Common mouse louse</name>
    <dbReference type="NCBI Taxonomy" id="468196"/>
    <lineage>
        <taxon>Eukaryota</taxon>
        <taxon>Metazoa</taxon>
        <taxon>Ecdysozoa</taxon>
        <taxon>Arthropoda</taxon>
        <taxon>Hexapoda</taxon>
        <taxon>Insecta</taxon>
        <taxon>Pterygota</taxon>
        <taxon>Neoptera</taxon>
        <taxon>Paraneoptera</taxon>
        <taxon>Psocodea</taxon>
        <taxon>Troctomorpha</taxon>
        <taxon>Phthiraptera</taxon>
        <taxon>Anoplura</taxon>
        <taxon>Polyplacidae</taxon>
        <taxon>Polyplax</taxon>
    </lineage>
</organism>
<evidence type="ECO:0000256" key="3">
    <source>
        <dbReference type="ARBA" id="ARBA00022942"/>
    </source>
</evidence>
<evidence type="ECO:0000313" key="10">
    <source>
        <dbReference type="EMBL" id="KAK6642586.1"/>
    </source>
</evidence>
<dbReference type="GO" id="GO:0005737">
    <property type="term" value="C:cytoplasm"/>
    <property type="evidence" value="ECO:0007669"/>
    <property type="project" value="UniProtKB-SubCell"/>
</dbReference>
<dbReference type="InterPro" id="IPR035206">
    <property type="entry name" value="Proteasome_beta2"/>
</dbReference>
<dbReference type="InterPro" id="IPR023333">
    <property type="entry name" value="Proteasome_suB-type"/>
</dbReference>
<dbReference type="AlphaFoldDB" id="A0AAN8SB75"/>
<keyword evidence="4 8" id="KW-0539">Nucleus</keyword>
<sequence>MECLMGIACNNFVMLAADMTKTQSILVMKNDEEKLFKLTDKMVMGVCGDSGDTSQFSEYIAKNIQLYKMRNGYSLSPSAASNFTRRNLADYLRSRTPYNVNLLLGGYDDATDEFQLYFCDYLASLVKIPYAVHGFGGHFCLSIMDRLHRKDLSIEEGYDILTKCVQEIHKRVVINLPNFRVQVVTRDGIKNLEPITAARLARESKDY</sequence>
<gene>
    <name evidence="10" type="ORF">RUM43_004088</name>
    <name evidence="9" type="ORF">RUM44_011414</name>
</gene>
<dbReference type="Proteomes" id="UP001359485">
    <property type="component" value="Unassembled WGS sequence"/>
</dbReference>
<dbReference type="SUPFAM" id="SSF56235">
    <property type="entry name" value="N-terminal nucleophile aminohydrolases (Ntn hydrolases)"/>
    <property type="match status" value="1"/>
</dbReference>
<evidence type="ECO:0000313" key="9">
    <source>
        <dbReference type="EMBL" id="KAK6624555.1"/>
    </source>
</evidence>
<dbReference type="EMBL" id="JAWJWE010000002">
    <property type="protein sequence ID" value="KAK6642586.1"/>
    <property type="molecule type" value="Genomic_DNA"/>
</dbReference>
<comment type="function">
    <text evidence="5">Non-catalytic component of the proteasome, a multicatalytic proteinase complex which is characterized by its ability to cleave peptides with Arg, Phe, Tyr, Leu, and Glu adjacent to the leaving group at neutral or slightly basic pH. The proteasome has an ATP-dependent proteolytic activity.</text>
</comment>
<comment type="subunit">
    <text evidence="6">The 26S proteasome consists of a 20S proteasome core and two 19S regulatory subunits. The 20S proteasome core is composed of 28 subunits that are arranged in four stacked rings, resulting in a barrel-shaped structure. The two end rings are each formed by seven alpha subunits, and the two central rings are each formed by seven beta subunits. The catalytic chamber with the active sites is on the inside of the barrel.</text>
</comment>
<dbReference type="Pfam" id="PF00227">
    <property type="entry name" value="Proteasome"/>
    <property type="match status" value="1"/>
</dbReference>
<dbReference type="PANTHER" id="PTHR32194">
    <property type="entry name" value="METALLOPROTEASE TLDD"/>
    <property type="match status" value="1"/>
</dbReference>
<dbReference type="GO" id="GO:0005839">
    <property type="term" value="C:proteasome core complex"/>
    <property type="evidence" value="ECO:0007669"/>
    <property type="project" value="InterPro"/>
</dbReference>
<dbReference type="GO" id="GO:0005634">
    <property type="term" value="C:nucleus"/>
    <property type="evidence" value="ECO:0007669"/>
    <property type="project" value="UniProtKB-SubCell"/>
</dbReference>
<evidence type="ECO:0000313" key="11">
    <source>
        <dbReference type="Proteomes" id="UP001359485"/>
    </source>
</evidence>
<dbReference type="InterPro" id="IPR029055">
    <property type="entry name" value="Ntn_hydrolases_N"/>
</dbReference>
<evidence type="ECO:0000256" key="7">
    <source>
        <dbReference type="ARBA" id="ARBA00049625"/>
    </source>
</evidence>
<reference evidence="10 12" key="1">
    <citation type="submission" date="2023-10" db="EMBL/GenBank/DDBJ databases">
        <title>Genomes of two closely related lineages of the louse Polyplax serrata with different host specificities.</title>
        <authorList>
            <person name="Martinu J."/>
            <person name="Tarabai H."/>
            <person name="Stefka J."/>
            <person name="Hypsa V."/>
        </authorList>
    </citation>
    <scope>NUCLEOTIDE SEQUENCE [LARGE SCALE GENOMIC DNA]</scope>
    <source>
        <strain evidence="9">98ZLc_SE</strain>
        <strain evidence="10">HR10_N</strain>
    </source>
</reference>
<name>A0AAN8SB75_POLSC</name>
<keyword evidence="3 8" id="KW-0647">Proteasome</keyword>
<comment type="subcellular location">
    <subcellularLocation>
        <location evidence="8">Cytoplasm</location>
    </subcellularLocation>
    <subcellularLocation>
        <location evidence="8">Nucleus</location>
    </subcellularLocation>
</comment>
<evidence type="ECO:0000256" key="1">
    <source>
        <dbReference type="ARBA" id="ARBA00011656"/>
    </source>
</evidence>
<keyword evidence="11" id="KW-1185">Reference proteome</keyword>
<accession>A0AAN8SB75</accession>